<evidence type="ECO:0000256" key="1">
    <source>
        <dbReference type="SAM" id="MobiDB-lite"/>
    </source>
</evidence>
<comment type="caution">
    <text evidence="2">The sequence shown here is derived from an EMBL/GenBank/DDBJ whole genome shotgun (WGS) entry which is preliminary data.</text>
</comment>
<gene>
    <name evidence="2" type="ORF">CVT26_008225</name>
</gene>
<dbReference type="STRING" id="231916.A0A409XX87"/>
<proteinExistence type="predicted"/>
<feature type="compositionally biased region" description="Low complexity" evidence="1">
    <location>
        <begin position="315"/>
        <end position="375"/>
    </location>
</feature>
<dbReference type="InParanoid" id="A0A409XX87"/>
<feature type="compositionally biased region" description="Polar residues" evidence="1">
    <location>
        <begin position="181"/>
        <end position="191"/>
    </location>
</feature>
<dbReference type="OrthoDB" id="10266696at2759"/>
<organism evidence="2 3">
    <name type="scientific">Gymnopilus dilepis</name>
    <dbReference type="NCBI Taxonomy" id="231916"/>
    <lineage>
        <taxon>Eukaryota</taxon>
        <taxon>Fungi</taxon>
        <taxon>Dikarya</taxon>
        <taxon>Basidiomycota</taxon>
        <taxon>Agaricomycotina</taxon>
        <taxon>Agaricomycetes</taxon>
        <taxon>Agaricomycetidae</taxon>
        <taxon>Agaricales</taxon>
        <taxon>Agaricineae</taxon>
        <taxon>Hymenogastraceae</taxon>
        <taxon>Gymnopilus</taxon>
    </lineage>
</organism>
<dbReference type="Proteomes" id="UP000284706">
    <property type="component" value="Unassembled WGS sequence"/>
</dbReference>
<name>A0A409XX87_9AGAR</name>
<dbReference type="AlphaFoldDB" id="A0A409XX87"/>
<evidence type="ECO:0000313" key="2">
    <source>
        <dbReference type="EMBL" id="PPQ95380.1"/>
    </source>
</evidence>
<feature type="region of interest" description="Disordered" evidence="1">
    <location>
        <begin position="1"/>
        <end position="30"/>
    </location>
</feature>
<feature type="compositionally biased region" description="Low complexity" evidence="1">
    <location>
        <begin position="117"/>
        <end position="170"/>
    </location>
</feature>
<feature type="region of interest" description="Disordered" evidence="1">
    <location>
        <begin position="312"/>
        <end position="375"/>
    </location>
</feature>
<dbReference type="EMBL" id="NHYE01001428">
    <property type="protein sequence ID" value="PPQ95380.1"/>
    <property type="molecule type" value="Genomic_DNA"/>
</dbReference>
<accession>A0A409XX87</accession>
<keyword evidence="3" id="KW-1185">Reference proteome</keyword>
<feature type="region of interest" description="Disordered" evidence="1">
    <location>
        <begin position="80"/>
        <end position="191"/>
    </location>
</feature>
<feature type="compositionally biased region" description="Low complexity" evidence="1">
    <location>
        <begin position="99"/>
        <end position="108"/>
    </location>
</feature>
<protein>
    <recommendedName>
        <fullName evidence="4">Arf-GAP domain-containing protein</fullName>
    </recommendedName>
</protein>
<feature type="compositionally biased region" description="Polar residues" evidence="1">
    <location>
        <begin position="85"/>
        <end position="98"/>
    </location>
</feature>
<reference evidence="2 3" key="1">
    <citation type="journal article" date="2018" name="Evol. Lett.">
        <title>Horizontal gene cluster transfer increased hallucinogenic mushroom diversity.</title>
        <authorList>
            <person name="Reynolds H.T."/>
            <person name="Vijayakumar V."/>
            <person name="Gluck-Thaler E."/>
            <person name="Korotkin H.B."/>
            <person name="Matheny P.B."/>
            <person name="Slot J.C."/>
        </authorList>
    </citation>
    <scope>NUCLEOTIDE SEQUENCE [LARGE SCALE GENOMIC DNA]</scope>
    <source>
        <strain evidence="2 3">SRW20</strain>
    </source>
</reference>
<sequence>MKSMGNIKANAIYNPNELRNPPPPNLDETERDSEIEQYIRGVLSAQRVHLFTLTISNERCSAKYEYRKFMDRNALVASKLGPSRSAASVTQRSASLPMTSQPQPSSSTRALVTATDAAASSSAPPRVPPSSSSSAVPALPSSVSQPQTRSVSQPVPAQSAPPQQKKNPPSALGSVWDDMNSLASPGQDSSLPLQYSATPSFAQATPVSAHINGALGANGYPVGVTSTGMGMNPFQANSIGQNPYSLQQQQSPFPATPLVGSVATPSMPALTGQPAFGQQYISTPSAPNTPLIPQSTSVPYLQAQSTLQVQGPAGQGFLSSSPSQPFLSAPTGQPQFISSSPSQQFLSPSPSQQFLSHSPQSQFQMQQPQSAAPQGQFMYQNASPVQPQMQLGMAATVPSALGPWIQLLYS</sequence>
<evidence type="ECO:0000313" key="3">
    <source>
        <dbReference type="Proteomes" id="UP000284706"/>
    </source>
</evidence>
<evidence type="ECO:0008006" key="4">
    <source>
        <dbReference type="Google" id="ProtNLM"/>
    </source>
</evidence>